<accession>D4ASQ7</accession>
<organism evidence="2 3">
    <name type="scientific">Arthroderma benhamiae (strain ATCC MYA-4681 / CBS 112371)</name>
    <name type="common">Trichophyton mentagrophytes</name>
    <dbReference type="NCBI Taxonomy" id="663331"/>
    <lineage>
        <taxon>Eukaryota</taxon>
        <taxon>Fungi</taxon>
        <taxon>Dikarya</taxon>
        <taxon>Ascomycota</taxon>
        <taxon>Pezizomycotina</taxon>
        <taxon>Eurotiomycetes</taxon>
        <taxon>Eurotiomycetidae</taxon>
        <taxon>Onygenales</taxon>
        <taxon>Arthrodermataceae</taxon>
        <taxon>Trichophyton</taxon>
    </lineage>
</organism>
<feature type="signal peptide" evidence="1">
    <location>
        <begin position="1"/>
        <end position="25"/>
    </location>
</feature>
<evidence type="ECO:0000256" key="1">
    <source>
        <dbReference type="SAM" id="SignalP"/>
    </source>
</evidence>
<evidence type="ECO:0000313" key="3">
    <source>
        <dbReference type="Proteomes" id="UP000008866"/>
    </source>
</evidence>
<dbReference type="AlphaFoldDB" id="D4ASQ7"/>
<keyword evidence="1" id="KW-0732">Signal</keyword>
<feature type="chain" id="PRO_5003054365" evidence="1">
    <location>
        <begin position="26"/>
        <end position="216"/>
    </location>
</feature>
<evidence type="ECO:0000313" key="2">
    <source>
        <dbReference type="EMBL" id="EFE33807.1"/>
    </source>
</evidence>
<dbReference type="OMA" id="WIMEYPT"/>
<name>D4ASQ7_ARTBC</name>
<dbReference type="GeneID" id="9520247"/>
<dbReference type="KEGG" id="abe:ARB_07272"/>
<dbReference type="RefSeq" id="XP_003014710.1">
    <property type="nucleotide sequence ID" value="XM_003014664.1"/>
</dbReference>
<gene>
    <name evidence="2" type="ORF">ARB_07272</name>
</gene>
<dbReference type="Proteomes" id="UP000008866">
    <property type="component" value="Unassembled WGS sequence"/>
</dbReference>
<comment type="caution">
    <text evidence="2">The sequence shown here is derived from an EMBL/GenBank/DDBJ whole genome shotgun (WGS) entry which is preliminary data.</text>
</comment>
<protein>
    <submittedName>
        <fullName evidence="2">Uncharacterized protein</fullName>
    </submittedName>
</protein>
<dbReference type="eggNOG" id="ENOG502RQUE">
    <property type="taxonomic scope" value="Eukaryota"/>
</dbReference>
<dbReference type="EMBL" id="ABSU01000008">
    <property type="protein sequence ID" value="EFE33807.1"/>
    <property type="molecule type" value="Genomic_DNA"/>
</dbReference>
<reference evidence="3" key="1">
    <citation type="journal article" date="2011" name="Genome Biol.">
        <title>Comparative and functional genomics provide insights into the pathogenicity of dermatophytic fungi.</title>
        <authorList>
            <person name="Burmester A."/>
            <person name="Shelest E."/>
            <person name="Gloeckner G."/>
            <person name="Heddergott C."/>
            <person name="Schindler S."/>
            <person name="Staib P."/>
            <person name="Heidel A."/>
            <person name="Felder M."/>
            <person name="Petzold A."/>
            <person name="Szafranski K."/>
            <person name="Feuermann M."/>
            <person name="Pedruzzi I."/>
            <person name="Priebe S."/>
            <person name="Groth M."/>
            <person name="Winkler R."/>
            <person name="Li W."/>
            <person name="Kniemeyer O."/>
            <person name="Schroeckh V."/>
            <person name="Hertweck C."/>
            <person name="Hube B."/>
            <person name="White T.C."/>
            <person name="Platzer M."/>
            <person name="Guthke R."/>
            <person name="Heitman J."/>
            <person name="Woestemeyer J."/>
            <person name="Zipfel P.F."/>
            <person name="Monod M."/>
            <person name="Brakhage A.A."/>
        </authorList>
    </citation>
    <scope>NUCLEOTIDE SEQUENCE [LARGE SCALE GENOMIC DNA]</scope>
    <source>
        <strain evidence="3">ATCC MYA-4681 / CBS 112371</strain>
    </source>
</reference>
<keyword evidence="3" id="KW-1185">Reference proteome</keyword>
<sequence>MRIFLIKLLLGIARLLLDIVSILLAEEEAHRCQYTARTEPPDAPSIDTTMENLQENVGVVEAETPENEIWIMEYPTNQSLYSSSNTLSDDSLEETEEEVIPTLEALWANWNPEPDQIDYPDRPTTPGILETTLANDTDTIWPVSEIDEESNQPESHRSDTPDGIECIFNPTGSRIPWFFGPTPLYFLNAGAMYFQIPPFVEGYIWTDRESLRKSED</sequence>
<dbReference type="HOGENOM" id="CLU_1338385_0_0_1"/>
<proteinExistence type="predicted"/>